<evidence type="ECO:0000313" key="2">
    <source>
        <dbReference type="EMBL" id="SEH48467.1"/>
    </source>
</evidence>
<dbReference type="Proteomes" id="UP000183190">
    <property type="component" value="Unassembled WGS sequence"/>
</dbReference>
<organism evidence="2 3">
    <name type="scientific">Ruminococcus flavefaciens</name>
    <dbReference type="NCBI Taxonomy" id="1265"/>
    <lineage>
        <taxon>Bacteria</taxon>
        <taxon>Bacillati</taxon>
        <taxon>Bacillota</taxon>
        <taxon>Clostridia</taxon>
        <taxon>Eubacteriales</taxon>
        <taxon>Oscillospiraceae</taxon>
        <taxon>Ruminococcus</taxon>
    </lineage>
</organism>
<dbReference type="InterPro" id="IPR005094">
    <property type="entry name" value="Endonuclease_MobA/VirD2"/>
</dbReference>
<evidence type="ECO:0000313" key="3">
    <source>
        <dbReference type="Proteomes" id="UP000183190"/>
    </source>
</evidence>
<dbReference type="OrthoDB" id="1817100at2"/>
<name>A0A1H6IQ25_RUMFL</name>
<sequence>MSIVKDVNINGRSSEDTKSLLDYLIDTLKTDDRKYVTGLGFITENFLEEFQTVKITNQKTGGRQFRQITIAPSPAGNNCTKKDYLEMGCKIAKYYYERGYQVIITLHLDTNTWHIHLMINSVNFRSGKMFSQSRSELNRFKVHCNHIFSEYGLDQIGKSADEMVDTIVHELSDGFECLELFEEIMADKAGALKDLYDAPAKSSNNRKSEAYWHNNEYRPSLYNFQTNYTRNTYLPKKHFIPLYPEEKNMDNKNINCSLPTINVEQLPSVGAASSGLYVDFSKEVNMVVPKSWEPQQVTEFVNSVNTPPPDEKAFNSKIGDAVITDLRGRGIETAVRIGSGVRVNLTFDDVMNSNIIDIDYNEE</sequence>
<proteinExistence type="predicted"/>
<gene>
    <name evidence="2" type="ORF">SAMN02910265_00985</name>
</gene>
<accession>A0A1H6IQ25</accession>
<evidence type="ECO:0000259" key="1">
    <source>
        <dbReference type="Pfam" id="PF03432"/>
    </source>
</evidence>
<protein>
    <submittedName>
        <fullName evidence="2">Relaxase/Mobilisation nuclease domain-containing protein</fullName>
    </submittedName>
</protein>
<reference evidence="2 3" key="1">
    <citation type="submission" date="2016-10" db="EMBL/GenBank/DDBJ databases">
        <authorList>
            <person name="de Groot N.N."/>
        </authorList>
    </citation>
    <scope>NUCLEOTIDE SEQUENCE [LARGE SCALE GENOMIC DNA]</scope>
    <source>
        <strain evidence="2 3">YAD2003</strain>
    </source>
</reference>
<feature type="domain" description="MobA/VirD2-like nuclease" evidence="1">
    <location>
        <begin position="24"/>
        <end position="153"/>
    </location>
</feature>
<dbReference type="Pfam" id="PF03432">
    <property type="entry name" value="Relaxase"/>
    <property type="match status" value="1"/>
</dbReference>
<dbReference type="RefSeq" id="WP_074714776.1">
    <property type="nucleotide sequence ID" value="NZ_FNWV01000002.1"/>
</dbReference>
<dbReference type="AlphaFoldDB" id="A0A1H6IQ25"/>
<dbReference type="EMBL" id="FNWV01000002">
    <property type="protein sequence ID" value="SEH48467.1"/>
    <property type="molecule type" value="Genomic_DNA"/>
</dbReference>